<evidence type="ECO:0008006" key="3">
    <source>
        <dbReference type="Google" id="ProtNLM"/>
    </source>
</evidence>
<reference evidence="1" key="1">
    <citation type="submission" date="2023-10" db="EMBL/GenBank/DDBJ databases">
        <authorList>
            <person name="Chen Y."/>
            <person name="Shah S."/>
            <person name="Dougan E. K."/>
            <person name="Thang M."/>
            <person name="Chan C."/>
        </authorList>
    </citation>
    <scope>NUCLEOTIDE SEQUENCE [LARGE SCALE GENOMIC DNA]</scope>
</reference>
<evidence type="ECO:0000313" key="2">
    <source>
        <dbReference type="Proteomes" id="UP001189429"/>
    </source>
</evidence>
<proteinExistence type="predicted"/>
<protein>
    <recommendedName>
        <fullName evidence="3">SIR2-like domain-containing protein</fullName>
    </recommendedName>
</protein>
<gene>
    <name evidence="1" type="ORF">PCOR1329_LOCUS47425</name>
</gene>
<name>A0ABN9UCS7_9DINO</name>
<dbReference type="Proteomes" id="UP001189429">
    <property type="component" value="Unassembled WGS sequence"/>
</dbReference>
<organism evidence="1 2">
    <name type="scientific">Prorocentrum cordatum</name>
    <dbReference type="NCBI Taxonomy" id="2364126"/>
    <lineage>
        <taxon>Eukaryota</taxon>
        <taxon>Sar</taxon>
        <taxon>Alveolata</taxon>
        <taxon>Dinophyceae</taxon>
        <taxon>Prorocentrales</taxon>
        <taxon>Prorocentraceae</taxon>
        <taxon>Prorocentrum</taxon>
    </lineage>
</organism>
<dbReference type="EMBL" id="CAUYUJ010015715">
    <property type="protein sequence ID" value="CAK0857257.1"/>
    <property type="molecule type" value="Genomic_DNA"/>
</dbReference>
<sequence length="163" mass="16977">MANHLDQGTPATGWVEGQDRRLLIDDVLHLWPGLAAAAASDAEASSGAEGLPVSPEDCRGALAPDSPYMAFLSDLLRSKTVLLVGWTRLPPEGHFGEALRQAWRKVKVRDPSRQDPLAYALAPAGAAEAGCWEECGLEVLVCDAAGDALRGLAAAAASPPLAA</sequence>
<keyword evidence="2" id="KW-1185">Reference proteome</keyword>
<comment type="caution">
    <text evidence="1">The sequence shown here is derived from an EMBL/GenBank/DDBJ whole genome shotgun (WGS) entry which is preliminary data.</text>
</comment>
<evidence type="ECO:0000313" key="1">
    <source>
        <dbReference type="EMBL" id="CAK0857257.1"/>
    </source>
</evidence>
<accession>A0ABN9UCS7</accession>